<protein>
    <submittedName>
        <fullName evidence="1">Uncharacterized protein</fullName>
    </submittedName>
</protein>
<dbReference type="EMBL" id="JXTC01000045">
    <property type="protein sequence ID" value="PON95427.1"/>
    <property type="molecule type" value="Genomic_DNA"/>
</dbReference>
<keyword evidence="2" id="KW-1185">Reference proteome</keyword>
<proteinExistence type="predicted"/>
<accession>A0A2P5FC93</accession>
<name>A0A2P5FC93_TREOI</name>
<dbReference type="OrthoDB" id="10329055at2759"/>
<dbReference type="InParanoid" id="A0A2P5FC93"/>
<reference evidence="2" key="1">
    <citation type="submission" date="2016-06" db="EMBL/GenBank/DDBJ databases">
        <title>Parallel loss of symbiosis genes in relatives of nitrogen-fixing non-legume Parasponia.</title>
        <authorList>
            <person name="Van Velzen R."/>
            <person name="Holmer R."/>
            <person name="Bu F."/>
            <person name="Rutten L."/>
            <person name="Van Zeijl A."/>
            <person name="Liu W."/>
            <person name="Santuari L."/>
            <person name="Cao Q."/>
            <person name="Sharma T."/>
            <person name="Shen D."/>
            <person name="Roswanjaya Y."/>
            <person name="Wardhani T."/>
            <person name="Kalhor M.S."/>
            <person name="Jansen J."/>
            <person name="Van den Hoogen J."/>
            <person name="Gungor B."/>
            <person name="Hartog M."/>
            <person name="Hontelez J."/>
            <person name="Verver J."/>
            <person name="Yang W.-C."/>
            <person name="Schijlen E."/>
            <person name="Repin R."/>
            <person name="Schilthuizen M."/>
            <person name="Schranz E."/>
            <person name="Heidstra R."/>
            <person name="Miyata K."/>
            <person name="Fedorova E."/>
            <person name="Kohlen W."/>
            <person name="Bisseling T."/>
            <person name="Smit S."/>
            <person name="Geurts R."/>
        </authorList>
    </citation>
    <scope>NUCLEOTIDE SEQUENCE [LARGE SCALE GENOMIC DNA]</scope>
    <source>
        <strain evidence="2">cv. RG33-2</strain>
    </source>
</reference>
<organism evidence="1 2">
    <name type="scientific">Trema orientale</name>
    <name type="common">Charcoal tree</name>
    <name type="synonym">Celtis orientalis</name>
    <dbReference type="NCBI Taxonomy" id="63057"/>
    <lineage>
        <taxon>Eukaryota</taxon>
        <taxon>Viridiplantae</taxon>
        <taxon>Streptophyta</taxon>
        <taxon>Embryophyta</taxon>
        <taxon>Tracheophyta</taxon>
        <taxon>Spermatophyta</taxon>
        <taxon>Magnoliopsida</taxon>
        <taxon>eudicotyledons</taxon>
        <taxon>Gunneridae</taxon>
        <taxon>Pentapetalae</taxon>
        <taxon>rosids</taxon>
        <taxon>fabids</taxon>
        <taxon>Rosales</taxon>
        <taxon>Cannabaceae</taxon>
        <taxon>Trema</taxon>
    </lineage>
</organism>
<dbReference type="Proteomes" id="UP000237000">
    <property type="component" value="Unassembled WGS sequence"/>
</dbReference>
<comment type="caution">
    <text evidence="1">The sequence shown here is derived from an EMBL/GenBank/DDBJ whole genome shotgun (WGS) entry which is preliminary data.</text>
</comment>
<dbReference type="AlphaFoldDB" id="A0A2P5FC93"/>
<evidence type="ECO:0000313" key="1">
    <source>
        <dbReference type="EMBL" id="PON95427.1"/>
    </source>
</evidence>
<gene>
    <name evidence="1" type="ORF">TorRG33x02_089490</name>
</gene>
<sequence length="90" mass="10237">MERKIFHKFTKLASHEAFRESRLIQSGDESNEALKLSMLEEKRVVEPSHLDGNSRVYPHGSCKYLPPLLVCAMFFPSLSTTKNDISKALV</sequence>
<evidence type="ECO:0000313" key="2">
    <source>
        <dbReference type="Proteomes" id="UP000237000"/>
    </source>
</evidence>